<dbReference type="Pfam" id="PF13181">
    <property type="entry name" value="TPR_8"/>
    <property type="match status" value="4"/>
</dbReference>
<feature type="repeat" description="TPR" evidence="3">
    <location>
        <begin position="281"/>
        <end position="314"/>
    </location>
</feature>
<gene>
    <name evidence="4" type="ORF">OM074_18790</name>
</gene>
<dbReference type="RefSeq" id="WP_301202129.1">
    <property type="nucleotide sequence ID" value="NZ_JAPDPI010000055.1"/>
</dbReference>
<dbReference type="SMART" id="SM00028">
    <property type="entry name" value="TPR"/>
    <property type="match status" value="8"/>
</dbReference>
<evidence type="ECO:0000256" key="3">
    <source>
        <dbReference type="PROSITE-ProRule" id="PRU00339"/>
    </source>
</evidence>
<protein>
    <submittedName>
        <fullName evidence="4">Tetratricopeptide repeat protein</fullName>
    </submittedName>
</protein>
<dbReference type="PANTHER" id="PTHR44186:SF1">
    <property type="entry name" value="BARDET-BIEDL SYNDROME 4 PROTEIN"/>
    <property type="match status" value="1"/>
</dbReference>
<evidence type="ECO:0000313" key="5">
    <source>
        <dbReference type="Proteomes" id="UP001207408"/>
    </source>
</evidence>
<evidence type="ECO:0000313" key="4">
    <source>
        <dbReference type="EMBL" id="MCW3807682.1"/>
    </source>
</evidence>
<dbReference type="Gene3D" id="1.25.40.10">
    <property type="entry name" value="Tetratricopeptide repeat domain"/>
    <property type="match status" value="4"/>
</dbReference>
<feature type="repeat" description="TPR" evidence="3">
    <location>
        <begin position="213"/>
        <end position="246"/>
    </location>
</feature>
<proteinExistence type="predicted"/>
<dbReference type="InterPro" id="IPR019734">
    <property type="entry name" value="TPR_rpt"/>
</dbReference>
<dbReference type="PANTHER" id="PTHR44186">
    <property type="match status" value="1"/>
</dbReference>
<feature type="repeat" description="TPR" evidence="3">
    <location>
        <begin position="315"/>
        <end position="348"/>
    </location>
</feature>
<dbReference type="EMBL" id="JAPDPI010000055">
    <property type="protein sequence ID" value="MCW3807682.1"/>
    <property type="molecule type" value="Genomic_DNA"/>
</dbReference>
<dbReference type="Pfam" id="PF13432">
    <property type="entry name" value="TPR_16"/>
    <property type="match status" value="1"/>
</dbReference>
<accession>A0AAE3SLG7</accession>
<evidence type="ECO:0000256" key="1">
    <source>
        <dbReference type="ARBA" id="ARBA00022737"/>
    </source>
</evidence>
<name>A0AAE3SLG7_9BACT</name>
<organism evidence="4 5">
    <name type="scientific">Plebeiibacterium marinum</name>
    <dbReference type="NCBI Taxonomy" id="2992111"/>
    <lineage>
        <taxon>Bacteria</taxon>
        <taxon>Pseudomonadati</taxon>
        <taxon>Bacteroidota</taxon>
        <taxon>Bacteroidia</taxon>
        <taxon>Marinilabiliales</taxon>
        <taxon>Marinilabiliaceae</taxon>
        <taxon>Plebeiibacterium</taxon>
    </lineage>
</organism>
<sequence>MAQNQSEYMQEYSHADQEGTREAIDKFEELIHFNQESYFDVFQIESIFDYYHEKSQIEKAEKAICMGLKQHPDSTSLQLRLSTLYIEQYKDEEALTTLNFLKEVENNNSEVFLNLGIIYTRAHEIENAISNFEIALKLCSEEDLADYVFEISFNLNQESYYEHTKNLVNYYLKVFPRNENILFELAYAHDKLDEIDNGIEVYNKLLDINPYLENAWYNIGILFNKKENFTQAIEAYEITIAIAPNLPEAYFNKANSLAQTGDYTGAINSYTEYLSYSFPNAITYYYMGDCWENIGNFYLASKFYKAAVKIDPEHMESLQSLGRTSYKVQDYETSIFAFDKAVSIDPKSSDLWRALGKSYKKLKKPAEAKRCLKRALINQHQDTKNWIEMYQFLSENETEFNEVPFIELLLSKDQTNGAIHYLAAIIYNQANKQKESLKHLVIARQILPEDLELVLNKYPSLVAMPEIAEYINTQL</sequence>
<feature type="repeat" description="TPR" evidence="3">
    <location>
        <begin position="109"/>
        <end position="142"/>
    </location>
</feature>
<keyword evidence="5" id="KW-1185">Reference proteome</keyword>
<dbReference type="Proteomes" id="UP001207408">
    <property type="component" value="Unassembled WGS sequence"/>
</dbReference>
<feature type="repeat" description="TPR" evidence="3">
    <location>
        <begin position="179"/>
        <end position="212"/>
    </location>
</feature>
<dbReference type="PROSITE" id="PS50005">
    <property type="entry name" value="TPR"/>
    <property type="match status" value="5"/>
</dbReference>
<reference evidence="4" key="1">
    <citation type="submission" date="2022-10" db="EMBL/GenBank/DDBJ databases">
        <authorList>
            <person name="Yu W.X."/>
        </authorList>
    </citation>
    <scope>NUCLEOTIDE SEQUENCE</scope>
    <source>
        <strain evidence="4">D04</strain>
    </source>
</reference>
<keyword evidence="1" id="KW-0677">Repeat</keyword>
<dbReference type="SUPFAM" id="SSF48452">
    <property type="entry name" value="TPR-like"/>
    <property type="match status" value="2"/>
</dbReference>
<dbReference type="AlphaFoldDB" id="A0AAE3SLG7"/>
<dbReference type="InterPro" id="IPR011990">
    <property type="entry name" value="TPR-like_helical_dom_sf"/>
</dbReference>
<evidence type="ECO:0000256" key="2">
    <source>
        <dbReference type="ARBA" id="ARBA00022803"/>
    </source>
</evidence>
<keyword evidence="2 3" id="KW-0802">TPR repeat</keyword>
<comment type="caution">
    <text evidence="4">The sequence shown here is derived from an EMBL/GenBank/DDBJ whole genome shotgun (WGS) entry which is preliminary data.</text>
</comment>